<evidence type="ECO:0000256" key="2">
    <source>
        <dbReference type="ARBA" id="ARBA00022737"/>
    </source>
</evidence>
<protein>
    <submittedName>
        <fullName evidence="6">Calx-beta domain-containing protein</fullName>
    </submittedName>
</protein>
<keyword evidence="1 4" id="KW-0732">Signal</keyword>
<feature type="signal peptide" evidence="4">
    <location>
        <begin position="1"/>
        <end position="21"/>
    </location>
</feature>
<evidence type="ECO:0000313" key="7">
    <source>
        <dbReference type="Proteomes" id="UP001596472"/>
    </source>
</evidence>
<keyword evidence="3" id="KW-0106">Calcium</keyword>
<dbReference type="SMART" id="SM00237">
    <property type="entry name" value="Calx_beta"/>
    <property type="match status" value="1"/>
</dbReference>
<evidence type="ECO:0000313" key="6">
    <source>
        <dbReference type="EMBL" id="MFC7337736.1"/>
    </source>
</evidence>
<dbReference type="SUPFAM" id="SSF50969">
    <property type="entry name" value="YVTN repeat-like/Quinoprotein amine dehydrogenase"/>
    <property type="match status" value="1"/>
</dbReference>
<evidence type="ECO:0000256" key="4">
    <source>
        <dbReference type="SAM" id="SignalP"/>
    </source>
</evidence>
<evidence type="ECO:0000256" key="1">
    <source>
        <dbReference type="ARBA" id="ARBA00022729"/>
    </source>
</evidence>
<organism evidence="6 7">
    <name type="scientific">Haloferula chungangensis</name>
    <dbReference type="NCBI Taxonomy" id="1048331"/>
    <lineage>
        <taxon>Bacteria</taxon>
        <taxon>Pseudomonadati</taxon>
        <taxon>Verrucomicrobiota</taxon>
        <taxon>Verrucomicrobiia</taxon>
        <taxon>Verrucomicrobiales</taxon>
        <taxon>Verrucomicrobiaceae</taxon>
        <taxon>Haloferula</taxon>
    </lineage>
</organism>
<sequence>MHSLVSLNILLATAFASAVLANEDALAPRWISGVPSGGTIQIIGDHFQYQPSGHSDGNALKFWDIASGFDGTPLVFQKESSVNFVSITTQTSELLHEERDLPLKPRRIFSPSTGITTELSDISAFFPFEFSYAYLTTPRSLWARRNEGDEAPGLATTSVLYRLDRATKQTESWELPFNIAYGNASVDLEEKHLATTFSESSVEFGTQQILAVADLETREQVKRISFSEGYGSYQALVRNGVVAILPNLLDVYNPQESAELLIYQVDGESSTTIPFLDPWEAEARVTFVPTNDGFWFVRSKDSGLEARHVTLGGEQLCEIDFYGESSVGNRVISGVSDRYLAIRENFSGSIGIFDRHATAQFFINPSEAQESSGFMDVVVQLPEPLNFPASCRLVSNSGTAEEGVDFLPVDEVLSFPPGTTEQTARISILDDTASELHETIQLRLLDCEGASWDGPPAAAIIRASGVLYKPRVEQQQLPVYQGTLDRYKDLPPPVYAGVDFHIMDTGNASIGQTELAVFDAGDNLFLFFLEAPANGFEASLWWSDDRQISGVSTEGRYHSWSRSSGELLEDIPWPGLPTGDSDVPNTLAPAGLPGLFLLGNSNEGIFEWNAVHGARRVIASSDEFADFSGQWLPSNSKPSFIGYTEETYWLLGWMNPDANVGVAQSELQLRSYDRSTLQLLGKQTLQTFVYGSNRSSISVYGCGTHVIVGDVCYDTTTFEAVWTTSDLREKMSRKAGHNVGFLTFRALGNFIIAKGSTSHPNPRLPAQLIDPATLTLLEDLDPRLDVSEASWGNFPGPSSSETELTYSVSVQPDPGERSWTEIYQLSIDRRIPAVDVKATPTITPYGLTLEWSVTEAYDDPIELTWKVLESEHRDFNGTYSTSLPQVPDFFTIPQGSSPISGYSGTVDLVMQPSSWNWPDDFAIEIQAGLRSEIQRSRPDTLTSPLVEAGGGPPQITYEDPLVDPAHLAIDAIEIGDRWLACLLPSASTDGQKSGRVDIFDRQSGRFVRALSRPASSKWNTFGEIARIHGDRILVGSPSWGDSGSPEPNSGEVFLFDIPSGQLLHTFPSSLSLIGFGYALAINDQYIAIGAMGEDPDISRTNPLERGGFEVFHATTFQSVWKQKTDGEQLGASLVLRGDQIFSGAPYASPVYEGQKLHFIGAVHQFDIPTKRRVETFFSPVPAPLSGFGENLQVSDGYLAVEPRYLYQFSDQTWYQFESESDRVPLFGGQPTLSGNHLASVASGKLEVLNLDTGRIHIGGPGESFSHVTLSEDGWVYWTERGTAYGMEISLIEGFVSWSEADGKTVADFDEYLEKVGASYSLRIDPDQSDPTLTDLLPDLQLPVDAEAVIEKSNDLRSWSPAFRRGVTGEWTPVSGHANGSDCEFYRLNIGLNPLFAPPEAP</sequence>
<dbReference type="InterPro" id="IPR011047">
    <property type="entry name" value="Quinoprotein_ADH-like_sf"/>
</dbReference>
<dbReference type="Gene3D" id="2.60.40.2030">
    <property type="match status" value="1"/>
</dbReference>
<dbReference type="EMBL" id="JBHTBS010000005">
    <property type="protein sequence ID" value="MFC7337736.1"/>
    <property type="molecule type" value="Genomic_DNA"/>
</dbReference>
<evidence type="ECO:0000256" key="3">
    <source>
        <dbReference type="ARBA" id="ARBA00022837"/>
    </source>
</evidence>
<reference evidence="7" key="1">
    <citation type="journal article" date="2019" name="Int. J. Syst. Evol. Microbiol.">
        <title>The Global Catalogue of Microorganisms (GCM) 10K type strain sequencing project: providing services to taxonomists for standard genome sequencing and annotation.</title>
        <authorList>
            <consortium name="The Broad Institute Genomics Platform"/>
            <consortium name="The Broad Institute Genome Sequencing Center for Infectious Disease"/>
            <person name="Wu L."/>
            <person name="Ma J."/>
        </authorList>
    </citation>
    <scope>NUCLEOTIDE SEQUENCE [LARGE SCALE GENOMIC DNA]</scope>
    <source>
        <strain evidence="7">CGMCC 4.1467</strain>
    </source>
</reference>
<dbReference type="SUPFAM" id="SSF50998">
    <property type="entry name" value="Quinoprotein alcohol dehydrogenase-like"/>
    <property type="match status" value="1"/>
</dbReference>
<dbReference type="SUPFAM" id="SSF141072">
    <property type="entry name" value="CalX-like"/>
    <property type="match status" value="1"/>
</dbReference>
<dbReference type="Gene3D" id="2.130.10.10">
    <property type="entry name" value="YVTN repeat-like/Quinoprotein amine dehydrogenase"/>
    <property type="match status" value="1"/>
</dbReference>
<gene>
    <name evidence="6" type="ORF">ACFQY0_11150</name>
</gene>
<evidence type="ECO:0000259" key="5">
    <source>
        <dbReference type="SMART" id="SM00237"/>
    </source>
</evidence>
<keyword evidence="2" id="KW-0677">Repeat</keyword>
<feature type="chain" id="PRO_5046872383" evidence="4">
    <location>
        <begin position="22"/>
        <end position="1401"/>
    </location>
</feature>
<comment type="caution">
    <text evidence="6">The sequence shown here is derived from an EMBL/GenBank/DDBJ whole genome shotgun (WGS) entry which is preliminary data.</text>
</comment>
<proteinExistence type="predicted"/>
<dbReference type="InterPro" id="IPR038081">
    <property type="entry name" value="CalX-like_sf"/>
</dbReference>
<accession>A0ABW2L8B2</accession>
<dbReference type="Pfam" id="PF03160">
    <property type="entry name" value="Calx-beta"/>
    <property type="match status" value="1"/>
</dbReference>
<keyword evidence="7" id="KW-1185">Reference proteome</keyword>
<dbReference type="RefSeq" id="WP_379712314.1">
    <property type="nucleotide sequence ID" value="NZ_JBHTBS010000005.1"/>
</dbReference>
<dbReference type="InterPro" id="IPR011044">
    <property type="entry name" value="Quino_amine_DH_bsu"/>
</dbReference>
<name>A0ABW2L8B2_9BACT</name>
<feature type="domain" description="Calx-beta" evidence="5">
    <location>
        <begin position="348"/>
        <end position="445"/>
    </location>
</feature>
<dbReference type="InterPro" id="IPR015943">
    <property type="entry name" value="WD40/YVTN_repeat-like_dom_sf"/>
</dbReference>
<dbReference type="InterPro" id="IPR003644">
    <property type="entry name" value="Calx_beta"/>
</dbReference>
<dbReference type="Proteomes" id="UP001596472">
    <property type="component" value="Unassembled WGS sequence"/>
</dbReference>